<name>A0ABZ0QTK0_9FIRM</name>
<keyword evidence="2" id="KW-0132">Cell division</keyword>
<dbReference type="RefSeq" id="WP_207669852.1">
    <property type="nucleotide sequence ID" value="NZ_CP132508.1"/>
</dbReference>
<evidence type="ECO:0000313" key="3">
    <source>
        <dbReference type="Proteomes" id="UP001304683"/>
    </source>
</evidence>
<dbReference type="GO" id="GO:0051301">
    <property type="term" value="P:cell division"/>
    <property type="evidence" value="ECO:0007669"/>
    <property type="project" value="UniProtKB-KW"/>
</dbReference>
<accession>A0ABZ0QTK0</accession>
<evidence type="ECO:0000256" key="1">
    <source>
        <dbReference type="SAM" id="MobiDB-lite"/>
    </source>
</evidence>
<dbReference type="EMBL" id="CP132508">
    <property type="protein sequence ID" value="WPD19820.1"/>
    <property type="molecule type" value="Genomic_DNA"/>
</dbReference>
<evidence type="ECO:0000313" key="2">
    <source>
        <dbReference type="EMBL" id="WPD19820.1"/>
    </source>
</evidence>
<organism evidence="2 3">
    <name type="scientific">Thermaerobacter composti</name>
    <dbReference type="NCBI Taxonomy" id="554949"/>
    <lineage>
        <taxon>Bacteria</taxon>
        <taxon>Bacillati</taxon>
        <taxon>Bacillota</taxon>
        <taxon>Clostridia</taxon>
        <taxon>Eubacteriales</taxon>
        <taxon>Clostridiales Family XVII. Incertae Sedis</taxon>
        <taxon>Thermaerobacter</taxon>
    </lineage>
</organism>
<proteinExistence type="predicted"/>
<keyword evidence="3" id="KW-1185">Reference proteome</keyword>
<keyword evidence="2" id="KW-0131">Cell cycle</keyword>
<protein>
    <submittedName>
        <fullName evidence="2">Cell division protein FtsI</fullName>
    </submittedName>
</protein>
<dbReference type="Proteomes" id="UP001304683">
    <property type="component" value="Chromosome"/>
</dbReference>
<feature type="region of interest" description="Disordered" evidence="1">
    <location>
        <begin position="1"/>
        <end position="129"/>
    </location>
</feature>
<gene>
    <name evidence="2" type="ORF">Q5761_03955</name>
</gene>
<sequence>MSKPRHRDGGQAAERQREEGRPASSPNPAADGGLNPLTTGAADGWGPAWVRPGEGEGVDTPAPYNPLSNSAGFQPFATRAERFGAAPQASRDDPEGAGVVAPAPSTPPAPRPPRRREAGDARRGPSAPR</sequence>
<reference evidence="2 3" key="1">
    <citation type="submission" date="2023-08" db="EMBL/GenBank/DDBJ databases">
        <title>Genome sequence of Thermaerobacter compostii strain Ins1, a spore-forming filamentous bacterium isolated from a deep geothermal reservoir.</title>
        <authorList>
            <person name="Bregnard D."/>
            <person name="Gonzalez D."/>
            <person name="Junier P."/>
        </authorList>
    </citation>
    <scope>NUCLEOTIDE SEQUENCE [LARGE SCALE GENOMIC DNA]</scope>
    <source>
        <strain evidence="2 3">Ins1</strain>
    </source>
</reference>